<sequence length="207" mass="23719">MESNFYAMLSRMKYIERWSLMRNSRPENVSEHTLEVSILAHALAVIGNKRLKKNLNGEKAALIALFHDSTEIITGDMPTPIKYYNGNIQGAFKEIEEEAAKRLLHMLPGDLKEEYEPLFFPKEEEKYLWKLVKAADKLSALIKCIQEEKAGNTEFANAKDSLTGAITELHIEEADIFMEEFLPSYYKNLDELTKIKQTVIGRVATDM</sequence>
<evidence type="ECO:0000256" key="1">
    <source>
        <dbReference type="ARBA" id="ARBA00001638"/>
    </source>
</evidence>
<dbReference type="InterPro" id="IPR006674">
    <property type="entry name" value="HD_domain"/>
</dbReference>
<comment type="catalytic activity">
    <reaction evidence="1">
        <text>a 2'-deoxyribonucleoside 5'-phosphate + H2O = a 2'-deoxyribonucleoside + phosphate</text>
        <dbReference type="Rhea" id="RHEA:36167"/>
        <dbReference type="ChEBI" id="CHEBI:15377"/>
        <dbReference type="ChEBI" id="CHEBI:18274"/>
        <dbReference type="ChEBI" id="CHEBI:43474"/>
        <dbReference type="ChEBI" id="CHEBI:65317"/>
        <dbReference type="EC" id="3.1.3.89"/>
    </reaction>
</comment>
<dbReference type="PANTHER" id="PTHR11845:SF13">
    <property type="entry name" value="5'-DEOXYNUCLEOTIDASE HDDC2"/>
    <property type="match status" value="1"/>
</dbReference>
<dbReference type="Proteomes" id="UP000184612">
    <property type="component" value="Unassembled WGS sequence"/>
</dbReference>
<feature type="domain" description="HD" evidence="8">
    <location>
        <begin position="29"/>
        <end position="141"/>
    </location>
</feature>
<dbReference type="GO" id="GO:0002953">
    <property type="term" value="F:5'-deoxynucleotidase activity"/>
    <property type="evidence" value="ECO:0007669"/>
    <property type="project" value="UniProtKB-EC"/>
</dbReference>
<keyword evidence="7" id="KW-0378">Hydrolase</keyword>
<dbReference type="PANTHER" id="PTHR11845">
    <property type="entry name" value="5'-DEOXYNUCLEOTIDASE HDDC2"/>
    <property type="match status" value="1"/>
</dbReference>
<dbReference type="GO" id="GO:0005737">
    <property type="term" value="C:cytoplasm"/>
    <property type="evidence" value="ECO:0007669"/>
    <property type="project" value="TreeGrafter"/>
</dbReference>
<organism evidence="9 10">
    <name type="scientific">Anaerocolumna xylanovorans DSM 12503</name>
    <dbReference type="NCBI Taxonomy" id="1121345"/>
    <lineage>
        <taxon>Bacteria</taxon>
        <taxon>Bacillati</taxon>
        <taxon>Bacillota</taxon>
        <taxon>Clostridia</taxon>
        <taxon>Lachnospirales</taxon>
        <taxon>Lachnospiraceae</taxon>
        <taxon>Anaerocolumna</taxon>
    </lineage>
</organism>
<accession>A0A1M7Y7T2</accession>
<evidence type="ECO:0000313" key="9">
    <source>
        <dbReference type="EMBL" id="SHO48693.1"/>
    </source>
</evidence>
<evidence type="ECO:0000313" key="10">
    <source>
        <dbReference type="Proteomes" id="UP000184612"/>
    </source>
</evidence>
<dbReference type="AlphaFoldDB" id="A0A1M7Y7T2"/>
<evidence type="ECO:0000259" key="8">
    <source>
        <dbReference type="PROSITE" id="PS51831"/>
    </source>
</evidence>
<dbReference type="SMART" id="SM00471">
    <property type="entry name" value="HDc"/>
    <property type="match status" value="1"/>
</dbReference>
<evidence type="ECO:0000256" key="4">
    <source>
        <dbReference type="ARBA" id="ARBA00011738"/>
    </source>
</evidence>
<proteinExistence type="predicted"/>
<evidence type="ECO:0000256" key="5">
    <source>
        <dbReference type="ARBA" id="ARBA00012964"/>
    </source>
</evidence>
<dbReference type="EC" id="3.1.3.89" evidence="5"/>
<evidence type="ECO:0000256" key="2">
    <source>
        <dbReference type="ARBA" id="ARBA00001936"/>
    </source>
</evidence>
<dbReference type="PROSITE" id="PS51831">
    <property type="entry name" value="HD"/>
    <property type="match status" value="1"/>
</dbReference>
<dbReference type="EMBL" id="FRFD01000005">
    <property type="protein sequence ID" value="SHO48693.1"/>
    <property type="molecule type" value="Genomic_DNA"/>
</dbReference>
<keyword evidence="10" id="KW-1185">Reference proteome</keyword>
<dbReference type="RefSeq" id="WP_073588659.1">
    <property type="nucleotide sequence ID" value="NZ_FRFD01000005.1"/>
</dbReference>
<dbReference type="CDD" id="cd00077">
    <property type="entry name" value="HDc"/>
    <property type="match status" value="1"/>
</dbReference>
<name>A0A1M7Y7T2_9FIRM</name>
<dbReference type="Pfam" id="PF12917">
    <property type="entry name" value="YfbR-like"/>
    <property type="match status" value="1"/>
</dbReference>
<evidence type="ECO:0000256" key="7">
    <source>
        <dbReference type="ARBA" id="ARBA00022801"/>
    </source>
</evidence>
<dbReference type="InterPro" id="IPR039356">
    <property type="entry name" value="YfbR/HDDC2"/>
</dbReference>
<gene>
    <name evidence="9" type="ORF">SAMN02745217_01972</name>
</gene>
<comment type="subunit">
    <text evidence="4">Homodimer.</text>
</comment>
<reference evidence="9 10" key="1">
    <citation type="submission" date="2016-12" db="EMBL/GenBank/DDBJ databases">
        <authorList>
            <person name="Song W.-J."/>
            <person name="Kurnit D.M."/>
        </authorList>
    </citation>
    <scope>NUCLEOTIDE SEQUENCE [LARGE SCALE GENOMIC DNA]</scope>
    <source>
        <strain evidence="9 10">DSM 12503</strain>
    </source>
</reference>
<keyword evidence="6" id="KW-0479">Metal-binding</keyword>
<dbReference type="SUPFAM" id="SSF109604">
    <property type="entry name" value="HD-domain/PDEase-like"/>
    <property type="match status" value="1"/>
</dbReference>
<comment type="cofactor">
    <cofactor evidence="3">
        <name>Co(2+)</name>
        <dbReference type="ChEBI" id="CHEBI:48828"/>
    </cofactor>
</comment>
<protein>
    <recommendedName>
        <fullName evidence="5">5'-deoxynucleotidase</fullName>
        <ecNumber evidence="5">3.1.3.89</ecNumber>
    </recommendedName>
</protein>
<dbReference type="InterPro" id="IPR003607">
    <property type="entry name" value="HD/PDEase_dom"/>
</dbReference>
<dbReference type="NCBIfam" id="NF003009">
    <property type="entry name" value="PRK03826.1"/>
    <property type="match status" value="1"/>
</dbReference>
<dbReference type="GO" id="GO:0046872">
    <property type="term" value="F:metal ion binding"/>
    <property type="evidence" value="ECO:0007669"/>
    <property type="project" value="UniProtKB-KW"/>
</dbReference>
<evidence type="ECO:0000256" key="6">
    <source>
        <dbReference type="ARBA" id="ARBA00022723"/>
    </source>
</evidence>
<dbReference type="STRING" id="1121345.SAMN02745217_01972"/>
<comment type="cofactor">
    <cofactor evidence="2">
        <name>Mn(2+)</name>
        <dbReference type="ChEBI" id="CHEBI:29035"/>
    </cofactor>
</comment>
<dbReference type="Gene3D" id="1.10.3210.10">
    <property type="entry name" value="Hypothetical protein af1432"/>
    <property type="match status" value="1"/>
</dbReference>
<dbReference type="OrthoDB" id="9812744at2"/>
<evidence type="ECO:0000256" key="3">
    <source>
        <dbReference type="ARBA" id="ARBA00001941"/>
    </source>
</evidence>